<keyword evidence="7 8" id="KW-0342">GTP-binding</keyword>
<dbReference type="Proteomes" id="UP000192418">
    <property type="component" value="Unassembled WGS sequence"/>
</dbReference>
<dbReference type="PROSITE" id="PS50823">
    <property type="entry name" value="KH_TYPE_2"/>
    <property type="match status" value="1"/>
</dbReference>
<accession>A0A1W2DAE5</accession>
<dbReference type="FunFam" id="3.40.50.300:FF:000094">
    <property type="entry name" value="GTPase Era"/>
    <property type="match status" value="1"/>
</dbReference>
<dbReference type="GO" id="GO:0003924">
    <property type="term" value="F:GTPase activity"/>
    <property type="evidence" value="ECO:0007669"/>
    <property type="project" value="UniProtKB-UniRule"/>
</dbReference>
<dbReference type="OrthoDB" id="9805918at2"/>
<keyword evidence="4" id="KW-0997">Cell inner membrane</keyword>
<dbReference type="NCBIfam" id="TIGR00231">
    <property type="entry name" value="small_GTP"/>
    <property type="match status" value="1"/>
</dbReference>
<dbReference type="InterPro" id="IPR005225">
    <property type="entry name" value="Small_GTP-bd"/>
</dbReference>
<dbReference type="InterPro" id="IPR005662">
    <property type="entry name" value="GTPase_Era-like"/>
</dbReference>
<dbReference type="GO" id="GO:0005829">
    <property type="term" value="C:cytosol"/>
    <property type="evidence" value="ECO:0007669"/>
    <property type="project" value="TreeGrafter"/>
</dbReference>
<feature type="binding site" evidence="8">
    <location>
        <begin position="18"/>
        <end position="25"/>
    </location>
    <ligand>
        <name>GTP</name>
        <dbReference type="ChEBI" id="CHEBI:37565"/>
    </ligand>
</feature>
<organism evidence="13 14">
    <name type="scientific">Desulfocicer vacuolatum DSM 3385</name>
    <dbReference type="NCBI Taxonomy" id="1121400"/>
    <lineage>
        <taxon>Bacteria</taxon>
        <taxon>Pseudomonadati</taxon>
        <taxon>Thermodesulfobacteriota</taxon>
        <taxon>Desulfobacteria</taxon>
        <taxon>Desulfobacterales</taxon>
        <taxon>Desulfobacteraceae</taxon>
        <taxon>Desulfocicer</taxon>
    </lineage>
</organism>
<evidence type="ECO:0000256" key="1">
    <source>
        <dbReference type="ARBA" id="ARBA00007921"/>
    </source>
</evidence>
<dbReference type="Gene3D" id="3.30.300.20">
    <property type="match status" value="1"/>
</dbReference>
<dbReference type="InterPro" id="IPR015946">
    <property type="entry name" value="KH_dom-like_a/b"/>
</dbReference>
<gene>
    <name evidence="8" type="primary">era</name>
    <name evidence="13" type="ORF">SAMN02746065_11663</name>
</gene>
<comment type="subcellular location">
    <subcellularLocation>
        <location evidence="8">Cytoplasm</location>
    </subcellularLocation>
    <subcellularLocation>
        <location evidence="8">Cell membrane</location>
        <topology evidence="8">Peripheral membrane protein</topology>
    </subcellularLocation>
</comment>
<keyword evidence="3 8" id="KW-0690">Ribosome biogenesis</keyword>
<feature type="binding site" evidence="8">
    <location>
        <begin position="65"/>
        <end position="69"/>
    </location>
    <ligand>
        <name>GTP</name>
        <dbReference type="ChEBI" id="CHEBI:37565"/>
    </ligand>
</feature>
<dbReference type="InterPro" id="IPR009019">
    <property type="entry name" value="KH_sf_prok-type"/>
</dbReference>
<dbReference type="NCBIfam" id="NF000908">
    <property type="entry name" value="PRK00089.1"/>
    <property type="match status" value="1"/>
</dbReference>
<dbReference type="GO" id="GO:0000028">
    <property type="term" value="P:ribosomal small subunit assembly"/>
    <property type="evidence" value="ECO:0007669"/>
    <property type="project" value="TreeGrafter"/>
</dbReference>
<dbReference type="CDD" id="cd04163">
    <property type="entry name" value="Era"/>
    <property type="match status" value="1"/>
</dbReference>
<proteinExistence type="inferred from homology"/>
<dbReference type="Pfam" id="PF01926">
    <property type="entry name" value="MMR_HSR1"/>
    <property type="match status" value="1"/>
</dbReference>
<comment type="function">
    <text evidence="8">An essential GTPase that binds both GDP and GTP, with rapid nucleotide exchange. Plays a role in 16S rRNA processing and 30S ribosomal subunit biogenesis and possibly also in cell cycle regulation and energy metabolism.</text>
</comment>
<dbReference type="NCBIfam" id="TIGR00436">
    <property type="entry name" value="era"/>
    <property type="match status" value="1"/>
</dbReference>
<dbReference type="PRINTS" id="PR00326">
    <property type="entry name" value="GTP1OBG"/>
</dbReference>
<evidence type="ECO:0000259" key="11">
    <source>
        <dbReference type="PROSITE" id="PS50823"/>
    </source>
</evidence>
<keyword evidence="8" id="KW-0472">Membrane</keyword>
<dbReference type="FunFam" id="3.30.300.20:FF:000003">
    <property type="entry name" value="GTPase Era"/>
    <property type="match status" value="1"/>
</dbReference>
<protein>
    <recommendedName>
        <fullName evidence="2 8">GTPase Era</fullName>
    </recommendedName>
</protein>
<dbReference type="GO" id="GO:0005886">
    <property type="term" value="C:plasma membrane"/>
    <property type="evidence" value="ECO:0007669"/>
    <property type="project" value="UniProtKB-SubCell"/>
</dbReference>
<feature type="region of interest" description="G3" evidence="9">
    <location>
        <begin position="65"/>
        <end position="68"/>
    </location>
</feature>
<dbReference type="STRING" id="1121400.SAMN02746065_11663"/>
<dbReference type="HAMAP" id="MF_00367">
    <property type="entry name" value="GTPase_Era"/>
    <property type="match status" value="1"/>
</dbReference>
<evidence type="ECO:0000313" key="14">
    <source>
        <dbReference type="Proteomes" id="UP000192418"/>
    </source>
</evidence>
<dbReference type="InterPro" id="IPR006073">
    <property type="entry name" value="GTP-bd"/>
</dbReference>
<feature type="binding site" evidence="8">
    <location>
        <begin position="127"/>
        <end position="130"/>
    </location>
    <ligand>
        <name>GTP</name>
        <dbReference type="ChEBI" id="CHEBI:37565"/>
    </ligand>
</feature>
<evidence type="ECO:0000259" key="12">
    <source>
        <dbReference type="PROSITE" id="PS51713"/>
    </source>
</evidence>
<dbReference type="SUPFAM" id="SSF54814">
    <property type="entry name" value="Prokaryotic type KH domain (KH-domain type II)"/>
    <property type="match status" value="1"/>
</dbReference>
<keyword evidence="5 8" id="KW-0547">Nucleotide-binding</keyword>
<dbReference type="GO" id="GO:0070181">
    <property type="term" value="F:small ribosomal subunit rRNA binding"/>
    <property type="evidence" value="ECO:0007669"/>
    <property type="project" value="UniProtKB-UniRule"/>
</dbReference>
<evidence type="ECO:0000256" key="5">
    <source>
        <dbReference type="ARBA" id="ARBA00022741"/>
    </source>
</evidence>
<feature type="region of interest" description="G5" evidence="9">
    <location>
        <begin position="156"/>
        <end position="158"/>
    </location>
</feature>
<dbReference type="PANTHER" id="PTHR42698:SF1">
    <property type="entry name" value="GTPASE ERA, MITOCHONDRIAL"/>
    <property type="match status" value="1"/>
</dbReference>
<feature type="domain" description="KH type-2" evidence="11">
    <location>
        <begin position="208"/>
        <end position="284"/>
    </location>
</feature>
<evidence type="ECO:0000256" key="6">
    <source>
        <dbReference type="ARBA" id="ARBA00022884"/>
    </source>
</evidence>
<keyword evidence="6 8" id="KW-0694">RNA-binding</keyword>
<dbReference type="Gene3D" id="3.40.50.300">
    <property type="entry name" value="P-loop containing nucleotide triphosphate hydrolases"/>
    <property type="match status" value="1"/>
</dbReference>
<dbReference type="InterPro" id="IPR030388">
    <property type="entry name" value="G_ERA_dom"/>
</dbReference>
<feature type="domain" description="Era-type G" evidence="12">
    <location>
        <begin position="10"/>
        <end position="177"/>
    </location>
</feature>
<keyword evidence="8" id="KW-1003">Cell membrane</keyword>
<keyword evidence="8" id="KW-0963">Cytoplasm</keyword>
<dbReference type="SUPFAM" id="SSF52540">
    <property type="entry name" value="P-loop containing nucleoside triphosphate hydrolases"/>
    <property type="match status" value="1"/>
</dbReference>
<dbReference type="PANTHER" id="PTHR42698">
    <property type="entry name" value="GTPASE ERA"/>
    <property type="match status" value="1"/>
</dbReference>
<evidence type="ECO:0000256" key="7">
    <source>
        <dbReference type="ARBA" id="ARBA00023134"/>
    </source>
</evidence>
<evidence type="ECO:0000313" key="13">
    <source>
        <dbReference type="EMBL" id="SMC94479.1"/>
    </source>
</evidence>
<dbReference type="GO" id="GO:0043024">
    <property type="term" value="F:ribosomal small subunit binding"/>
    <property type="evidence" value="ECO:0007669"/>
    <property type="project" value="TreeGrafter"/>
</dbReference>
<dbReference type="CDD" id="cd22534">
    <property type="entry name" value="KH-II_Era"/>
    <property type="match status" value="1"/>
</dbReference>
<name>A0A1W2DAE5_9BACT</name>
<feature type="region of interest" description="G4" evidence="9">
    <location>
        <begin position="127"/>
        <end position="130"/>
    </location>
</feature>
<dbReference type="Pfam" id="PF07650">
    <property type="entry name" value="KH_2"/>
    <property type="match status" value="1"/>
</dbReference>
<evidence type="ECO:0000256" key="2">
    <source>
        <dbReference type="ARBA" id="ARBA00020484"/>
    </source>
</evidence>
<comment type="subunit">
    <text evidence="8">Monomer.</text>
</comment>
<evidence type="ECO:0000256" key="8">
    <source>
        <dbReference type="HAMAP-Rule" id="MF_00367"/>
    </source>
</evidence>
<dbReference type="RefSeq" id="WP_084070146.1">
    <property type="nucleotide sequence ID" value="NZ_FWXY01000016.1"/>
</dbReference>
<comment type="similarity">
    <text evidence="1 8 9 10">Belongs to the TRAFAC class TrmE-Era-EngA-EngB-Septin-like GTPase superfamily. Era GTPase family.</text>
</comment>
<dbReference type="EMBL" id="FWXY01000016">
    <property type="protein sequence ID" value="SMC94479.1"/>
    <property type="molecule type" value="Genomic_DNA"/>
</dbReference>
<evidence type="ECO:0000256" key="3">
    <source>
        <dbReference type="ARBA" id="ARBA00022517"/>
    </source>
</evidence>
<feature type="region of interest" description="G1" evidence="9">
    <location>
        <begin position="18"/>
        <end position="25"/>
    </location>
</feature>
<dbReference type="InterPro" id="IPR027417">
    <property type="entry name" value="P-loop_NTPase"/>
</dbReference>
<keyword evidence="8" id="KW-0699">rRNA-binding</keyword>
<dbReference type="PROSITE" id="PS51713">
    <property type="entry name" value="G_ERA"/>
    <property type="match status" value="1"/>
</dbReference>
<reference evidence="13 14" key="1">
    <citation type="submission" date="2017-04" db="EMBL/GenBank/DDBJ databases">
        <authorList>
            <person name="Afonso C.L."/>
            <person name="Miller P.J."/>
            <person name="Scott M.A."/>
            <person name="Spackman E."/>
            <person name="Goraichik I."/>
            <person name="Dimitrov K.M."/>
            <person name="Suarez D.L."/>
            <person name="Swayne D.E."/>
        </authorList>
    </citation>
    <scope>NUCLEOTIDE SEQUENCE [LARGE SCALE GENOMIC DNA]</scope>
    <source>
        <strain evidence="13 14">DSM 3385</strain>
    </source>
</reference>
<feature type="region of interest" description="G2" evidence="9">
    <location>
        <begin position="44"/>
        <end position="48"/>
    </location>
</feature>
<keyword evidence="14" id="KW-1185">Reference proteome</keyword>
<evidence type="ECO:0000256" key="9">
    <source>
        <dbReference type="PROSITE-ProRule" id="PRU01050"/>
    </source>
</evidence>
<dbReference type="GO" id="GO:0005525">
    <property type="term" value="F:GTP binding"/>
    <property type="evidence" value="ECO:0007669"/>
    <property type="project" value="UniProtKB-UniRule"/>
</dbReference>
<sequence length="298" mass="33068">METTENSDFTSGFIAIIGAPNAGKSTLLNRIIGQKISITSKKPQTTRDRILGVVERPLSQLVFIDTPGIHKADSLLNRKIVDQALSAVQDVDAILLLVDVTSGKKDAQAIIMEQLAKTGKPVLLALNKIDRVEKNRVLPLIETYSALMDFKSIVPISAKNGTHTDTLLDEIQGYLPRGPRLFPEDTLTDVSEKFIAAEMIREKVFRLTGMEIPYSIAVSVDSFKVEKRLIEIHASIHVDRNSQKGIIIGKGGSMLKKIGTQARKDIERMTGLKVLLKLFVKVNKNWSQNEKAMKEFGY</sequence>
<evidence type="ECO:0000256" key="4">
    <source>
        <dbReference type="ARBA" id="ARBA00022519"/>
    </source>
</evidence>
<dbReference type="AlphaFoldDB" id="A0A1W2DAE5"/>
<evidence type="ECO:0000256" key="10">
    <source>
        <dbReference type="RuleBase" id="RU003761"/>
    </source>
</evidence>
<dbReference type="InterPro" id="IPR004044">
    <property type="entry name" value="KH_dom_type_2"/>
</dbReference>